<accession>A0A6A6RD25</accession>
<dbReference type="PANTHER" id="PTHR38111:SF2">
    <property type="entry name" value="FINGER DOMAIN PROTEIN, PUTATIVE (AFU_ORTHOLOGUE AFUA_1G01560)-RELATED"/>
    <property type="match status" value="1"/>
</dbReference>
<evidence type="ECO:0000313" key="4">
    <source>
        <dbReference type="EMBL" id="KAF2502292.1"/>
    </source>
</evidence>
<dbReference type="SMART" id="SM00066">
    <property type="entry name" value="GAL4"/>
    <property type="match status" value="1"/>
</dbReference>
<dbReference type="CDD" id="cd00067">
    <property type="entry name" value="GAL4"/>
    <property type="match status" value="1"/>
</dbReference>
<dbReference type="AlphaFoldDB" id="A0A6A6RD25"/>
<evidence type="ECO:0000259" key="3">
    <source>
        <dbReference type="PROSITE" id="PS50048"/>
    </source>
</evidence>
<dbReference type="Gene3D" id="4.10.240.10">
    <property type="entry name" value="Zn(2)-C6 fungal-type DNA-binding domain"/>
    <property type="match status" value="1"/>
</dbReference>
<dbReference type="GO" id="GO:0008270">
    <property type="term" value="F:zinc ion binding"/>
    <property type="evidence" value="ECO:0007669"/>
    <property type="project" value="InterPro"/>
</dbReference>
<dbReference type="GO" id="GO:0000981">
    <property type="term" value="F:DNA-binding transcription factor activity, RNA polymerase II-specific"/>
    <property type="evidence" value="ECO:0007669"/>
    <property type="project" value="InterPro"/>
</dbReference>
<keyword evidence="1" id="KW-0539">Nucleus</keyword>
<feature type="compositionally biased region" description="Basic and acidic residues" evidence="2">
    <location>
        <begin position="414"/>
        <end position="428"/>
    </location>
</feature>
<dbReference type="EMBL" id="MU004181">
    <property type="protein sequence ID" value="KAF2502292.1"/>
    <property type="molecule type" value="Genomic_DNA"/>
</dbReference>
<dbReference type="SUPFAM" id="SSF57701">
    <property type="entry name" value="Zn2/Cys6 DNA-binding domain"/>
    <property type="match status" value="1"/>
</dbReference>
<dbReference type="Proteomes" id="UP000799750">
    <property type="component" value="Unassembled WGS sequence"/>
</dbReference>
<evidence type="ECO:0000256" key="1">
    <source>
        <dbReference type="ARBA" id="ARBA00023242"/>
    </source>
</evidence>
<feature type="region of interest" description="Disordered" evidence="2">
    <location>
        <begin position="414"/>
        <end position="435"/>
    </location>
</feature>
<sequence length="549" mass="61180">MVNIGGRSKGCSNCRKRRVKCDERRPTCVRCEKIGLLCTGVKETAFIDTSALFQVDGRGKGLAALPSKRTVNNTSKSTDLTFSIPRILGYSAAKDDFCIHYTRDQILRGGPVELASELVQEMLPSQQTKYSRILHSAVLGLSMSFFGFQHGDSRLAHLGSMKYGAALKGLNDVLLDSECCTSDHVLLTVVTMIMYEVLHPTGKDNYLKHVLGLERLLELRGPSSLFSSPYTARIFRSLRRILIFSCVTVSKLSIMALEGWRQESRDGYSLLEHRQEEQLDFLADWMVLRSERDAFAAKCHDRNQGMLHEEYELLLRKAGALRDRMSAWGQLWLIENTHVSNCVPTTAYRLEDDERTKSELQVLPIEYSNPRTATMLVLYNVTLIYVLDLLDSLPPLKPGTPNFDTGRAERYPTPESPIKELDPVERPANHPVKLDGGYHSTIRKASLEVGRALRYQLAHGSQLGTPSLLVGYIAVKTAFQALGGIESSKDLVIYDLVINGTTVANKIWTSDGRIERVEIGSSNDASTAKIQNSIIRLVSCTPEGQPGLQ</sequence>
<feature type="domain" description="Zn(2)-C6 fungal-type" evidence="3">
    <location>
        <begin position="10"/>
        <end position="39"/>
    </location>
</feature>
<dbReference type="PROSITE" id="PS50048">
    <property type="entry name" value="ZN2_CY6_FUNGAL_2"/>
    <property type="match status" value="1"/>
</dbReference>
<dbReference type="InterPro" id="IPR053178">
    <property type="entry name" value="Osmoadaptation_assoc"/>
</dbReference>
<dbReference type="InterPro" id="IPR036864">
    <property type="entry name" value="Zn2-C6_fun-type_DNA-bd_sf"/>
</dbReference>
<dbReference type="PANTHER" id="PTHR38111">
    <property type="entry name" value="ZN(2)-C6 FUNGAL-TYPE DOMAIN-CONTAINING PROTEIN-RELATED"/>
    <property type="match status" value="1"/>
</dbReference>
<keyword evidence="5" id="KW-1185">Reference proteome</keyword>
<evidence type="ECO:0000313" key="5">
    <source>
        <dbReference type="Proteomes" id="UP000799750"/>
    </source>
</evidence>
<gene>
    <name evidence="4" type="ORF">BU16DRAFT_521046</name>
</gene>
<dbReference type="OrthoDB" id="5126878at2759"/>
<organism evidence="4 5">
    <name type="scientific">Lophium mytilinum</name>
    <dbReference type="NCBI Taxonomy" id="390894"/>
    <lineage>
        <taxon>Eukaryota</taxon>
        <taxon>Fungi</taxon>
        <taxon>Dikarya</taxon>
        <taxon>Ascomycota</taxon>
        <taxon>Pezizomycotina</taxon>
        <taxon>Dothideomycetes</taxon>
        <taxon>Pleosporomycetidae</taxon>
        <taxon>Mytilinidiales</taxon>
        <taxon>Mytilinidiaceae</taxon>
        <taxon>Lophium</taxon>
    </lineage>
</organism>
<protein>
    <recommendedName>
        <fullName evidence="3">Zn(2)-C6 fungal-type domain-containing protein</fullName>
    </recommendedName>
</protein>
<evidence type="ECO:0000256" key="2">
    <source>
        <dbReference type="SAM" id="MobiDB-lite"/>
    </source>
</evidence>
<proteinExistence type="predicted"/>
<dbReference type="InterPro" id="IPR001138">
    <property type="entry name" value="Zn2Cys6_DnaBD"/>
</dbReference>
<dbReference type="Pfam" id="PF00172">
    <property type="entry name" value="Zn_clus"/>
    <property type="match status" value="1"/>
</dbReference>
<dbReference type="PROSITE" id="PS00463">
    <property type="entry name" value="ZN2_CY6_FUNGAL_1"/>
    <property type="match status" value="1"/>
</dbReference>
<name>A0A6A6RD25_9PEZI</name>
<reference evidence="4" key="1">
    <citation type="journal article" date="2020" name="Stud. Mycol.">
        <title>101 Dothideomycetes genomes: a test case for predicting lifestyles and emergence of pathogens.</title>
        <authorList>
            <person name="Haridas S."/>
            <person name="Albert R."/>
            <person name="Binder M."/>
            <person name="Bloem J."/>
            <person name="Labutti K."/>
            <person name="Salamov A."/>
            <person name="Andreopoulos B."/>
            <person name="Baker S."/>
            <person name="Barry K."/>
            <person name="Bills G."/>
            <person name="Bluhm B."/>
            <person name="Cannon C."/>
            <person name="Castanera R."/>
            <person name="Culley D."/>
            <person name="Daum C."/>
            <person name="Ezra D."/>
            <person name="Gonzalez J."/>
            <person name="Henrissat B."/>
            <person name="Kuo A."/>
            <person name="Liang C."/>
            <person name="Lipzen A."/>
            <person name="Lutzoni F."/>
            <person name="Magnuson J."/>
            <person name="Mondo S."/>
            <person name="Nolan M."/>
            <person name="Ohm R."/>
            <person name="Pangilinan J."/>
            <person name="Park H.-J."/>
            <person name="Ramirez L."/>
            <person name="Alfaro M."/>
            <person name="Sun H."/>
            <person name="Tritt A."/>
            <person name="Yoshinaga Y."/>
            <person name="Zwiers L.-H."/>
            <person name="Turgeon B."/>
            <person name="Goodwin S."/>
            <person name="Spatafora J."/>
            <person name="Crous P."/>
            <person name="Grigoriev I."/>
        </authorList>
    </citation>
    <scope>NUCLEOTIDE SEQUENCE</scope>
    <source>
        <strain evidence="4">CBS 269.34</strain>
    </source>
</reference>